<evidence type="ECO:0000256" key="2">
    <source>
        <dbReference type="SAM" id="Phobius"/>
    </source>
</evidence>
<evidence type="ECO:0000313" key="4">
    <source>
        <dbReference type="Proteomes" id="UP000799302"/>
    </source>
</evidence>
<keyword evidence="2" id="KW-0812">Transmembrane</keyword>
<accession>A0A6A6U943</accession>
<feature type="region of interest" description="Disordered" evidence="1">
    <location>
        <begin position="745"/>
        <end position="774"/>
    </location>
</feature>
<dbReference type="PANTHER" id="PTHR35041">
    <property type="entry name" value="MEDIATOR OF RNA POLYMERASE II TRANSCRIPTION SUBUNIT 1"/>
    <property type="match status" value="1"/>
</dbReference>
<evidence type="ECO:0008006" key="5">
    <source>
        <dbReference type="Google" id="ProtNLM"/>
    </source>
</evidence>
<gene>
    <name evidence="3" type="ORF">BT63DRAFT_456342</name>
</gene>
<dbReference type="InterPro" id="IPR011009">
    <property type="entry name" value="Kinase-like_dom_sf"/>
</dbReference>
<evidence type="ECO:0000256" key="1">
    <source>
        <dbReference type="SAM" id="MobiDB-lite"/>
    </source>
</evidence>
<feature type="transmembrane region" description="Helical" evidence="2">
    <location>
        <begin position="82"/>
        <end position="106"/>
    </location>
</feature>
<feature type="transmembrane region" description="Helical" evidence="2">
    <location>
        <begin position="184"/>
        <end position="203"/>
    </location>
</feature>
<evidence type="ECO:0000313" key="3">
    <source>
        <dbReference type="EMBL" id="KAF2668702.1"/>
    </source>
</evidence>
<dbReference type="PANTHER" id="PTHR35041:SF6">
    <property type="entry name" value="FORMYLMETHIONINE DEFORMYLASE-LIKE PROTEIN-RELATED"/>
    <property type="match status" value="1"/>
</dbReference>
<dbReference type="SUPFAM" id="SSF56112">
    <property type="entry name" value="Protein kinase-like (PK-like)"/>
    <property type="match status" value="1"/>
</dbReference>
<feature type="transmembrane region" description="Helical" evidence="2">
    <location>
        <begin position="570"/>
        <end position="592"/>
    </location>
</feature>
<keyword evidence="2" id="KW-1133">Transmembrane helix</keyword>
<feature type="region of interest" description="Disordered" evidence="1">
    <location>
        <begin position="800"/>
        <end position="824"/>
    </location>
</feature>
<feature type="transmembrane region" description="Helical" evidence="2">
    <location>
        <begin position="127"/>
        <end position="145"/>
    </location>
</feature>
<dbReference type="OrthoDB" id="5322539at2759"/>
<feature type="region of interest" description="Disordered" evidence="1">
    <location>
        <begin position="1"/>
        <end position="30"/>
    </location>
</feature>
<feature type="compositionally biased region" description="Polar residues" evidence="1">
    <location>
        <begin position="1"/>
        <end position="15"/>
    </location>
</feature>
<keyword evidence="2" id="KW-0472">Membrane</keyword>
<dbReference type="Proteomes" id="UP000799302">
    <property type="component" value="Unassembled WGS sequence"/>
</dbReference>
<reference evidence="3" key="1">
    <citation type="journal article" date="2020" name="Stud. Mycol.">
        <title>101 Dothideomycetes genomes: a test case for predicting lifestyles and emergence of pathogens.</title>
        <authorList>
            <person name="Haridas S."/>
            <person name="Albert R."/>
            <person name="Binder M."/>
            <person name="Bloem J."/>
            <person name="Labutti K."/>
            <person name="Salamov A."/>
            <person name="Andreopoulos B."/>
            <person name="Baker S."/>
            <person name="Barry K."/>
            <person name="Bills G."/>
            <person name="Bluhm B."/>
            <person name="Cannon C."/>
            <person name="Castanera R."/>
            <person name="Culley D."/>
            <person name="Daum C."/>
            <person name="Ezra D."/>
            <person name="Gonzalez J."/>
            <person name="Henrissat B."/>
            <person name="Kuo A."/>
            <person name="Liang C."/>
            <person name="Lipzen A."/>
            <person name="Lutzoni F."/>
            <person name="Magnuson J."/>
            <person name="Mondo S."/>
            <person name="Nolan M."/>
            <person name="Ohm R."/>
            <person name="Pangilinan J."/>
            <person name="Park H.-J."/>
            <person name="Ramirez L."/>
            <person name="Alfaro M."/>
            <person name="Sun H."/>
            <person name="Tritt A."/>
            <person name="Yoshinaga Y."/>
            <person name="Zwiers L.-H."/>
            <person name="Turgeon B."/>
            <person name="Goodwin S."/>
            <person name="Spatafora J."/>
            <person name="Crous P."/>
            <person name="Grigoriev I."/>
        </authorList>
    </citation>
    <scope>NUCLEOTIDE SEQUENCE</scope>
    <source>
        <strain evidence="3">CBS 115976</strain>
    </source>
</reference>
<sequence length="1324" mass="148224">MTHISPPQNNASTIYKGSFDEEPPNYGSSTALQASYADSVTSDGSNSTENLESIFYTRKSVDLESQPKSIVSNWRVGWKTPLLMFGSYATAFVFASTHLGLFLYLNGKAANGPHAIPQTYVSTTSQLLARLFSLCLSLSLAFAYVQHLWHTLRTTSVKVSDLDLLLQIRNNVFFLGHTGAFRTAPLLILLAITYWLIPIAVIYPPGALIVTPVSVNNVYSLSVPTFDASSTESSAAGFVDQAIAYVGATSWPKLDSRNSTYIYYLQSLISGTVLSNDSPCGPDCKYSLDFVGPYLKCDTKVYNESTALSMNPDPTDYTAFSASLINTGLFQLNPVLLPNQPPQSFAFNISKLIGKEINNTIGARINENITWQTWFQREATQCTPMAVSYRVQVEYVNGRQGLTYTHDMHDLTLLNANSQVVDTNCPPVDTQTDLSHTKCEILGESSLMAYRNINLFSLVHAFTTELSGPIENTYKWVNTPNNRTAMVDFKAPNGTVLSLYQIQPDTLVMEPPKLDVQLPDLDVSPQTLNEALANFTFNMMFQRNQWKTNVLANVTTTINIYSFGKGMNLLLPYFLALAVAVPFLILGTISLYKNEVSAVDGGFLQTIMTTTKSQKLHDAAAGGCLGGLENVPQELLNLKVKFGELTSVRSDNGVRRAGLSTEDEIIPLDRNAIYGYEVTWNNPFSRPKHPNLEVKSFRRSRTSVINIPYVLAQKAFYRFPIAMPQLKDIRVAAARFREATKKLANGLRLQKRQPSKVKKPEDGPQPVSDVGQHNEFPESYSYDSLFDSDSHLDDSNDLVESAEDLPSTRAHPAADSKIRETALSPNSQLTLKPAANHKNRWSTKQQKRWGSILSIQDKDVVNLLEQVFSGAKFAVARQTMGQYNRVFLATGLYNEHASPIEVAVRINVRANLDKWDPKLDAFKLEQQSRACNWIHQTFGLAPKTYCYCTSFNNPLGHPHMIMEWMKGTVMFNSWNSWIPGQEKFASLDLKRSHMLKSLARAVSRLETTKFNAGGSLYFLTDDPHTKPLVGPYFVEAEHAVGLDAHFEPAYASFGEVLADKWAQVDHAHFGGYKDQKKGALWLLQKVLKTVCSDHDDEALKTRSLQELPEPSVILTAYKALGLLFPADGDLDGRSFYIKHPDLNYQNILVDEYSTVIGFIDWDIPSTVSASFAYAMFPLFLCMDWNVLYKDRVGDTYYLNNSIPYLDKYREWYAQYIEECVQVPGSIQFVRISHILSGIYEHLTAKNVTGLLWIAEKIIREAKIIENTPGLTELMASSNATAQQLVVESLKMIGKGNAIVQEGIWRQVHPWLMELMEPKNYEPEY</sequence>
<keyword evidence="4" id="KW-1185">Reference proteome</keyword>
<protein>
    <recommendedName>
        <fullName evidence="5">Aminoglycoside phosphotransferase domain-containing protein</fullName>
    </recommendedName>
</protein>
<name>A0A6A6U943_9PEZI</name>
<organism evidence="3 4">
    <name type="scientific">Microthyrium microscopicum</name>
    <dbReference type="NCBI Taxonomy" id="703497"/>
    <lineage>
        <taxon>Eukaryota</taxon>
        <taxon>Fungi</taxon>
        <taxon>Dikarya</taxon>
        <taxon>Ascomycota</taxon>
        <taxon>Pezizomycotina</taxon>
        <taxon>Dothideomycetes</taxon>
        <taxon>Dothideomycetes incertae sedis</taxon>
        <taxon>Microthyriales</taxon>
        <taxon>Microthyriaceae</taxon>
        <taxon>Microthyrium</taxon>
    </lineage>
</organism>
<proteinExistence type="predicted"/>
<dbReference type="EMBL" id="MU004236">
    <property type="protein sequence ID" value="KAF2668702.1"/>
    <property type="molecule type" value="Genomic_DNA"/>
</dbReference>